<dbReference type="EMBL" id="BQNB010010664">
    <property type="protein sequence ID" value="GJS80351.1"/>
    <property type="molecule type" value="Genomic_DNA"/>
</dbReference>
<keyword evidence="3" id="KW-1185">Reference proteome</keyword>
<accession>A0ABQ4YSE5</accession>
<protein>
    <submittedName>
        <fullName evidence="2">Uncharacterized protein</fullName>
    </submittedName>
</protein>
<evidence type="ECO:0000313" key="3">
    <source>
        <dbReference type="Proteomes" id="UP001151760"/>
    </source>
</evidence>
<evidence type="ECO:0000256" key="1">
    <source>
        <dbReference type="SAM" id="MobiDB-lite"/>
    </source>
</evidence>
<dbReference type="Proteomes" id="UP001151760">
    <property type="component" value="Unassembled WGS sequence"/>
</dbReference>
<feature type="region of interest" description="Disordered" evidence="1">
    <location>
        <begin position="181"/>
        <end position="206"/>
    </location>
</feature>
<evidence type="ECO:0000313" key="2">
    <source>
        <dbReference type="EMBL" id="GJS80351.1"/>
    </source>
</evidence>
<proteinExistence type="predicted"/>
<feature type="non-terminal residue" evidence="2">
    <location>
        <position position="1"/>
    </location>
</feature>
<comment type="caution">
    <text evidence="2">The sequence shown here is derived from an EMBL/GenBank/DDBJ whole genome shotgun (WGS) entry which is preliminary data.</text>
</comment>
<gene>
    <name evidence="2" type="ORF">Tco_0730232</name>
</gene>
<sequence length="206" mass="23797">DYSLRSIRHEIGYGITDSWDEIVETLQGAPVSTDTELGQHMTAFETRVRQDTDEIYTRLDYEQSQRQLLASRLNMFFKDRRAHAYTRHQMETKARLSREAWRRSMDASDLARGEVMSLRTIVLGQMSEIRELHAADRKRHAVISEMLKANQRRSAKMRELRTADHTRHKQLIQTLTMMQSLQGQGQQGPVGRPAQPELLEEAGSSS</sequence>
<reference evidence="2" key="1">
    <citation type="journal article" date="2022" name="Int. J. Mol. Sci.">
        <title>Draft Genome of Tanacetum Coccineum: Genomic Comparison of Closely Related Tanacetum-Family Plants.</title>
        <authorList>
            <person name="Yamashiro T."/>
            <person name="Shiraishi A."/>
            <person name="Nakayama K."/>
            <person name="Satake H."/>
        </authorList>
    </citation>
    <scope>NUCLEOTIDE SEQUENCE</scope>
</reference>
<organism evidence="2 3">
    <name type="scientific">Tanacetum coccineum</name>
    <dbReference type="NCBI Taxonomy" id="301880"/>
    <lineage>
        <taxon>Eukaryota</taxon>
        <taxon>Viridiplantae</taxon>
        <taxon>Streptophyta</taxon>
        <taxon>Embryophyta</taxon>
        <taxon>Tracheophyta</taxon>
        <taxon>Spermatophyta</taxon>
        <taxon>Magnoliopsida</taxon>
        <taxon>eudicotyledons</taxon>
        <taxon>Gunneridae</taxon>
        <taxon>Pentapetalae</taxon>
        <taxon>asterids</taxon>
        <taxon>campanulids</taxon>
        <taxon>Asterales</taxon>
        <taxon>Asteraceae</taxon>
        <taxon>Asteroideae</taxon>
        <taxon>Anthemideae</taxon>
        <taxon>Anthemidinae</taxon>
        <taxon>Tanacetum</taxon>
    </lineage>
</organism>
<name>A0ABQ4YSE5_9ASTR</name>
<reference evidence="2" key="2">
    <citation type="submission" date="2022-01" db="EMBL/GenBank/DDBJ databases">
        <authorList>
            <person name="Yamashiro T."/>
            <person name="Shiraishi A."/>
            <person name="Satake H."/>
            <person name="Nakayama K."/>
        </authorList>
    </citation>
    <scope>NUCLEOTIDE SEQUENCE</scope>
</reference>
<feature type="compositionally biased region" description="Low complexity" evidence="1">
    <location>
        <begin position="181"/>
        <end position="196"/>
    </location>
</feature>